<sequence>MYQIRHRLNKKFQVSNNKNNDGSHNVLPLSGNDFDRNDDSNGIITANQRQKNIVTLGHVIKLPGELLQWLYRGSLGILFLVFLGFCTILPIDAIVQSKQASNLAFNTFVILGACVIFIVVSLIIYSVRVILIRLNLADIPKFYVPDHAKDLPHDFYLIIQKELAWCAEVVEAAKPNKVIKHPGLRYRKMDDKKIFTMNEKNDQEEVDDYLPNYLVYEDVVKVIGERIKFNGSFLASTNDFKIPLSLSYRELLLFFNDNEVLHQNLDYYDDFIEIYEYIRFSGEMITEENFLKFMETFIKLIKLDDEGISNTRVKNNNNILSPKNESMVNKSITSSSILSIPTAITGNNTYANNNRASSYMSYNSDGNNVIRSFISPSSSMNIYGDNIQNNPTSINTRYNAKSIRNSVNTIEGADKNRRASKSRIVQTNSDNSSSTPSQLSTSDREQEQEESSVDLDGRQDNEEDDFYDYFRTKSGKSYKIREEPQNLQINNNNNINNVESKSLDPIISTTNHENPGSVISQRNSLESPFLTKVSSASSLGKSSGISSHISMSSSSGESHHKNHHLKPLSKLSNILHKVTSADAGGNSKDYHFKLKKFNSRSKDNAFFMIDDKSSSNSVIIRPGNTQAMEELELLHTAGSTDSVVYHASSDNSN</sequence>
<evidence type="ECO:0000313" key="9">
    <source>
        <dbReference type="EMBL" id="ODV96197.1"/>
    </source>
</evidence>
<accession>A0A1E4TWU1</accession>
<keyword evidence="5 7" id="KW-1133">Transmembrane helix</keyword>
<dbReference type="OrthoDB" id="4096362at2759"/>
<feature type="region of interest" description="Disordered" evidence="8">
    <location>
        <begin position="477"/>
        <end position="496"/>
    </location>
</feature>
<keyword evidence="10" id="KW-1185">Reference proteome</keyword>
<feature type="region of interest" description="Disordered" evidence="8">
    <location>
        <begin position="536"/>
        <end position="564"/>
    </location>
</feature>
<feature type="transmembrane region" description="Helical" evidence="7">
    <location>
        <begin position="69"/>
        <end position="91"/>
    </location>
</feature>
<evidence type="ECO:0000256" key="5">
    <source>
        <dbReference type="ARBA" id="ARBA00022989"/>
    </source>
</evidence>
<evidence type="ECO:0000256" key="6">
    <source>
        <dbReference type="ARBA" id="ARBA00023136"/>
    </source>
</evidence>
<proteinExistence type="inferred from homology"/>
<protein>
    <recommendedName>
        <fullName evidence="3 7">Defect at low temperature protein 1</fullName>
    </recommendedName>
</protein>
<feature type="compositionally biased region" description="Low complexity" evidence="8">
    <location>
        <begin position="426"/>
        <end position="441"/>
    </location>
</feature>
<evidence type="ECO:0000313" key="10">
    <source>
        <dbReference type="Proteomes" id="UP000094236"/>
    </source>
</evidence>
<feature type="transmembrane region" description="Helical" evidence="7">
    <location>
        <begin position="103"/>
        <end position="125"/>
    </location>
</feature>
<dbReference type="InterPro" id="IPR038869">
    <property type="entry name" value="DLT1"/>
</dbReference>
<evidence type="ECO:0000256" key="7">
    <source>
        <dbReference type="RuleBase" id="RU367100"/>
    </source>
</evidence>
<dbReference type="PANTHER" id="PTHR40021">
    <property type="entry name" value="DEFECT AT LOW TEMPERATURE PROTEIN 1"/>
    <property type="match status" value="1"/>
</dbReference>
<dbReference type="AlphaFoldDB" id="A0A1E4TWU1"/>
<comment type="similarity">
    <text evidence="2 7">Belongs to the DLT1 family.</text>
</comment>
<organism evidence="9 10">
    <name type="scientific">Pachysolen tannophilus NRRL Y-2460</name>
    <dbReference type="NCBI Taxonomy" id="669874"/>
    <lineage>
        <taxon>Eukaryota</taxon>
        <taxon>Fungi</taxon>
        <taxon>Dikarya</taxon>
        <taxon>Ascomycota</taxon>
        <taxon>Saccharomycotina</taxon>
        <taxon>Pichiomycetes</taxon>
        <taxon>Pachysolenaceae</taxon>
        <taxon>Pachysolen</taxon>
    </lineage>
</organism>
<evidence type="ECO:0000256" key="8">
    <source>
        <dbReference type="SAM" id="MobiDB-lite"/>
    </source>
</evidence>
<feature type="compositionally biased region" description="Low complexity" evidence="8">
    <location>
        <begin position="536"/>
        <end position="556"/>
    </location>
</feature>
<dbReference type="Proteomes" id="UP000094236">
    <property type="component" value="Unassembled WGS sequence"/>
</dbReference>
<reference evidence="10" key="1">
    <citation type="submission" date="2016-05" db="EMBL/GenBank/DDBJ databases">
        <title>Comparative genomics of biotechnologically important yeasts.</title>
        <authorList>
            <consortium name="DOE Joint Genome Institute"/>
            <person name="Riley R."/>
            <person name="Haridas S."/>
            <person name="Wolfe K.H."/>
            <person name="Lopes M.R."/>
            <person name="Hittinger C.T."/>
            <person name="Goker M."/>
            <person name="Salamov A."/>
            <person name="Wisecaver J."/>
            <person name="Long T.M."/>
            <person name="Aerts A.L."/>
            <person name="Barry K."/>
            <person name="Choi C."/>
            <person name="Clum A."/>
            <person name="Coughlan A.Y."/>
            <person name="Deshpande S."/>
            <person name="Douglass A.P."/>
            <person name="Hanson S.J."/>
            <person name="Klenk H.-P."/>
            <person name="Labutti K."/>
            <person name="Lapidus A."/>
            <person name="Lindquist E."/>
            <person name="Lipzen A."/>
            <person name="Meier-Kolthoff J.P."/>
            <person name="Ohm R.A."/>
            <person name="Otillar R.P."/>
            <person name="Pangilinan J."/>
            <person name="Peng Y."/>
            <person name="Rokas A."/>
            <person name="Rosa C.A."/>
            <person name="Scheuner C."/>
            <person name="Sibirny A.A."/>
            <person name="Slot J.C."/>
            <person name="Stielow J.B."/>
            <person name="Sun H."/>
            <person name="Kurtzman C.P."/>
            <person name="Blackwell M."/>
            <person name="Grigoriev I.V."/>
            <person name="Jeffries T.W."/>
        </authorList>
    </citation>
    <scope>NUCLEOTIDE SEQUENCE [LARGE SCALE GENOMIC DNA]</scope>
    <source>
        <strain evidence="10">NRRL Y-2460</strain>
    </source>
</reference>
<dbReference type="GO" id="GO:0016020">
    <property type="term" value="C:membrane"/>
    <property type="evidence" value="ECO:0007669"/>
    <property type="project" value="UniProtKB-SubCell"/>
</dbReference>
<name>A0A1E4TWU1_PACTA</name>
<evidence type="ECO:0000256" key="4">
    <source>
        <dbReference type="ARBA" id="ARBA00022692"/>
    </source>
</evidence>
<dbReference type="STRING" id="669874.A0A1E4TWU1"/>
<dbReference type="PANTHER" id="PTHR40021:SF1">
    <property type="entry name" value="DEFECT AT LOW TEMPERATURE PROTEIN 1"/>
    <property type="match status" value="1"/>
</dbReference>
<comment type="function">
    <text evidence="1 7">Required for growth under high-pressure and low-temperature conditions.</text>
</comment>
<comment type="subcellular location">
    <subcellularLocation>
        <location evidence="7">Membrane</location>
        <topology evidence="7">Multi-pass membrane protein</topology>
    </subcellularLocation>
</comment>
<dbReference type="EMBL" id="KV454013">
    <property type="protein sequence ID" value="ODV96197.1"/>
    <property type="molecule type" value="Genomic_DNA"/>
</dbReference>
<gene>
    <name evidence="7" type="primary">DLT1</name>
    <name evidence="9" type="ORF">PACTADRAFT_16351</name>
</gene>
<evidence type="ECO:0000256" key="2">
    <source>
        <dbReference type="ARBA" id="ARBA00005550"/>
    </source>
</evidence>
<evidence type="ECO:0000256" key="1">
    <source>
        <dbReference type="ARBA" id="ARBA00002489"/>
    </source>
</evidence>
<keyword evidence="6 7" id="KW-0472">Membrane</keyword>
<feature type="region of interest" description="Disordered" evidence="8">
    <location>
        <begin position="409"/>
        <end position="465"/>
    </location>
</feature>
<evidence type="ECO:0000256" key="3">
    <source>
        <dbReference type="ARBA" id="ARBA00021353"/>
    </source>
</evidence>
<keyword evidence="4 7" id="KW-0812">Transmembrane</keyword>